<comment type="caution">
    <text evidence="2">The sequence shown here is derived from an EMBL/GenBank/DDBJ whole genome shotgun (WGS) entry which is preliminary data.</text>
</comment>
<name>A0ABD1WTU0_9LAMI</name>
<proteinExistence type="predicted"/>
<dbReference type="AlphaFoldDB" id="A0ABD1WTU0"/>
<sequence length="285" mass="30964">MRRGWVVDDILSPPPISSVAFVPRIAILQAPETMVSSSSFIPLAPKVTSGVPSIMFPAGPVSTLENFRRSDKRKVATDSKEETSMPGKGMEVAGDSRMTGRGQEDPSSEVEDCISQDRGASQTHFPPPTVKYEYINIGSYHPTVLRKLPASAAIAAASVHKYWTSAFGKAANNAELMELLKLAEIWGGEDVDMLRLENKDLREQLTFSKDARAQAIYDITKAKTIQRACVQAQKKAESQLRSCQNMIHAKDKELTEVLTDLSNAHGLLAKLGVPGYADSKGSTGT</sequence>
<feature type="compositionally biased region" description="Basic and acidic residues" evidence="1">
    <location>
        <begin position="68"/>
        <end position="83"/>
    </location>
</feature>
<protein>
    <submittedName>
        <fullName evidence="2">Uncharacterized protein</fullName>
    </submittedName>
</protein>
<evidence type="ECO:0000256" key="1">
    <source>
        <dbReference type="SAM" id="MobiDB-lite"/>
    </source>
</evidence>
<evidence type="ECO:0000313" key="3">
    <source>
        <dbReference type="Proteomes" id="UP001604277"/>
    </source>
</evidence>
<keyword evidence="3" id="KW-1185">Reference proteome</keyword>
<reference evidence="3" key="1">
    <citation type="submission" date="2024-07" db="EMBL/GenBank/DDBJ databases">
        <title>Two chromosome-level genome assemblies of Korean endemic species Abeliophyllum distichum and Forsythia ovata (Oleaceae).</title>
        <authorList>
            <person name="Jang H."/>
        </authorList>
    </citation>
    <scope>NUCLEOTIDE SEQUENCE [LARGE SCALE GENOMIC DNA]</scope>
</reference>
<dbReference type="EMBL" id="JBFOLJ010000002">
    <property type="protein sequence ID" value="KAL2553117.1"/>
    <property type="molecule type" value="Genomic_DNA"/>
</dbReference>
<accession>A0ABD1WTU0</accession>
<organism evidence="2 3">
    <name type="scientific">Forsythia ovata</name>
    <dbReference type="NCBI Taxonomy" id="205694"/>
    <lineage>
        <taxon>Eukaryota</taxon>
        <taxon>Viridiplantae</taxon>
        <taxon>Streptophyta</taxon>
        <taxon>Embryophyta</taxon>
        <taxon>Tracheophyta</taxon>
        <taxon>Spermatophyta</taxon>
        <taxon>Magnoliopsida</taxon>
        <taxon>eudicotyledons</taxon>
        <taxon>Gunneridae</taxon>
        <taxon>Pentapetalae</taxon>
        <taxon>asterids</taxon>
        <taxon>lamiids</taxon>
        <taxon>Lamiales</taxon>
        <taxon>Oleaceae</taxon>
        <taxon>Forsythieae</taxon>
        <taxon>Forsythia</taxon>
    </lineage>
</organism>
<feature type="region of interest" description="Disordered" evidence="1">
    <location>
        <begin position="68"/>
        <end position="125"/>
    </location>
</feature>
<evidence type="ECO:0000313" key="2">
    <source>
        <dbReference type="EMBL" id="KAL2553117.1"/>
    </source>
</evidence>
<gene>
    <name evidence="2" type="ORF">Fot_06736</name>
</gene>
<dbReference type="Proteomes" id="UP001604277">
    <property type="component" value="Unassembled WGS sequence"/>
</dbReference>